<feature type="chain" id="PRO_5019278103" description="SLC26A/SulP transporter domain-containing protein" evidence="2">
    <location>
        <begin position="17"/>
        <end position="160"/>
    </location>
</feature>
<name>A0A426ZV43_ENSVE</name>
<feature type="non-terminal residue" evidence="3">
    <location>
        <position position="1"/>
    </location>
</feature>
<protein>
    <recommendedName>
        <fullName evidence="5">SLC26A/SulP transporter domain-containing protein</fullName>
    </recommendedName>
</protein>
<evidence type="ECO:0000256" key="2">
    <source>
        <dbReference type="SAM" id="SignalP"/>
    </source>
</evidence>
<evidence type="ECO:0000313" key="4">
    <source>
        <dbReference type="Proteomes" id="UP000287651"/>
    </source>
</evidence>
<keyword evidence="2" id="KW-0732">Signal</keyword>
<proteinExistence type="predicted"/>
<organism evidence="3 4">
    <name type="scientific">Ensete ventricosum</name>
    <name type="common">Abyssinian banana</name>
    <name type="synonym">Musa ensete</name>
    <dbReference type="NCBI Taxonomy" id="4639"/>
    <lineage>
        <taxon>Eukaryota</taxon>
        <taxon>Viridiplantae</taxon>
        <taxon>Streptophyta</taxon>
        <taxon>Embryophyta</taxon>
        <taxon>Tracheophyta</taxon>
        <taxon>Spermatophyta</taxon>
        <taxon>Magnoliopsida</taxon>
        <taxon>Liliopsida</taxon>
        <taxon>Zingiberales</taxon>
        <taxon>Musaceae</taxon>
        <taxon>Ensete</taxon>
    </lineage>
</organism>
<keyword evidence="1" id="KW-0472">Membrane</keyword>
<keyword evidence="1" id="KW-1133">Transmembrane helix</keyword>
<evidence type="ECO:0000256" key="1">
    <source>
        <dbReference type="SAM" id="Phobius"/>
    </source>
</evidence>
<dbReference type="Proteomes" id="UP000287651">
    <property type="component" value="Unassembled WGS sequence"/>
</dbReference>
<feature type="transmembrane region" description="Helical" evidence="1">
    <location>
        <begin position="96"/>
        <end position="116"/>
    </location>
</feature>
<dbReference type="EMBL" id="AMZH03004898">
    <property type="protein sequence ID" value="RRT67822.1"/>
    <property type="molecule type" value="Genomic_DNA"/>
</dbReference>
<feature type="transmembrane region" description="Helical" evidence="1">
    <location>
        <begin position="56"/>
        <end position="75"/>
    </location>
</feature>
<keyword evidence="1" id="KW-0812">Transmembrane</keyword>
<dbReference type="AlphaFoldDB" id="A0A426ZV43"/>
<evidence type="ECO:0008006" key="5">
    <source>
        <dbReference type="Google" id="ProtNLM"/>
    </source>
</evidence>
<evidence type="ECO:0000313" key="3">
    <source>
        <dbReference type="EMBL" id="RRT67822.1"/>
    </source>
</evidence>
<accession>A0A426ZV43</accession>
<comment type="caution">
    <text evidence="3">The sequence shown here is derived from an EMBL/GenBank/DDBJ whole genome shotgun (WGS) entry which is preliminary data.</text>
</comment>
<reference evidence="3 4" key="1">
    <citation type="journal article" date="2014" name="Agronomy (Basel)">
        <title>A Draft Genome Sequence for Ensete ventricosum, the Drought-Tolerant Tree Against Hunger.</title>
        <authorList>
            <person name="Harrison J."/>
            <person name="Moore K.A."/>
            <person name="Paszkiewicz K."/>
            <person name="Jones T."/>
            <person name="Grant M."/>
            <person name="Ambacheew D."/>
            <person name="Muzemil S."/>
            <person name="Studholme D.J."/>
        </authorList>
    </citation>
    <scope>NUCLEOTIDE SEQUENCE [LARGE SCALE GENOMIC DNA]</scope>
</reference>
<gene>
    <name evidence="3" type="ORF">B296_00036054</name>
</gene>
<sequence length="160" mass="17377">LLFFLFVRLGSSVACGDGGSEAGGDHASAHGSAPRFGVLHRFQSILGCVESLSPTFLILLIFSFPGFNGCVLVRVRSGLCLTFWRIGEAIALGFQHYILALGTAVMIPTLLVPLMGGTDVSLHITTSHSVSNLSRLCIRLEDVWRLAFQCLSYSLHHPRY</sequence>
<feature type="signal peptide" evidence="2">
    <location>
        <begin position="1"/>
        <end position="16"/>
    </location>
</feature>